<sequence length="89" mass="10011">MSASRSLAEIPGPRPRMTLVIADAQVAEIWIEGHEPVITIHDYDWGETDPDASRDSDGLPYSKINWRQPVWKLGLSLYPPEKEISHGTD</sequence>
<gene>
    <name evidence="1" type="ORF">HY36_17740</name>
</gene>
<name>A0A059E0B1_9PROT</name>
<dbReference type="PATRIC" id="fig|1280948.3.peg.2308"/>
<dbReference type="STRING" id="1280948.HY36_17740"/>
<protein>
    <submittedName>
        <fullName evidence="1">Uncharacterized protein</fullName>
    </submittedName>
</protein>
<comment type="caution">
    <text evidence="1">The sequence shown here is derived from an EMBL/GenBank/DDBJ whole genome shotgun (WGS) entry which is preliminary data.</text>
</comment>
<organism evidence="1 2">
    <name type="scientific">Hyphomonas atlantica</name>
    <dbReference type="NCBI Taxonomy" id="1280948"/>
    <lineage>
        <taxon>Bacteria</taxon>
        <taxon>Pseudomonadati</taxon>
        <taxon>Pseudomonadota</taxon>
        <taxon>Alphaproteobacteria</taxon>
        <taxon>Hyphomonadales</taxon>
        <taxon>Hyphomonadaceae</taxon>
        <taxon>Hyphomonas</taxon>
    </lineage>
</organism>
<evidence type="ECO:0000313" key="1">
    <source>
        <dbReference type="EMBL" id="KCZ60159.1"/>
    </source>
</evidence>
<dbReference type="Proteomes" id="UP000024547">
    <property type="component" value="Unassembled WGS sequence"/>
</dbReference>
<dbReference type="AlphaFoldDB" id="A0A059E0B1"/>
<keyword evidence="2" id="KW-1185">Reference proteome</keyword>
<dbReference type="eggNOG" id="COG1475">
    <property type="taxonomic scope" value="Bacteria"/>
</dbReference>
<proteinExistence type="predicted"/>
<reference evidence="1 2" key="1">
    <citation type="journal article" date="2014" name="Antonie Van Leeuwenhoek">
        <title>Hyphomonas beringensis sp. nov. and Hyphomonas chukchiensis sp. nov., isolated from surface seawater of the Bering Sea and Chukchi Sea.</title>
        <authorList>
            <person name="Li C."/>
            <person name="Lai Q."/>
            <person name="Li G."/>
            <person name="Dong C."/>
            <person name="Wang J."/>
            <person name="Liao Y."/>
            <person name="Shao Z."/>
        </authorList>
    </citation>
    <scope>NUCLEOTIDE SEQUENCE [LARGE SCALE GENOMIC DNA]</scope>
    <source>
        <strain evidence="1 2">22II1-22F38</strain>
    </source>
</reference>
<evidence type="ECO:0000313" key="2">
    <source>
        <dbReference type="Proteomes" id="UP000024547"/>
    </source>
</evidence>
<dbReference type="EMBL" id="AWFH01000028">
    <property type="protein sequence ID" value="KCZ60159.1"/>
    <property type="molecule type" value="Genomic_DNA"/>
</dbReference>
<accession>A0A059E0B1</accession>
<dbReference type="RefSeq" id="WP_035552764.1">
    <property type="nucleotide sequence ID" value="NZ_AWFH01000028.1"/>
</dbReference>